<keyword evidence="5" id="KW-0769">Symport</keyword>
<comment type="caution">
    <text evidence="11">The sequence shown here is derived from an EMBL/GenBank/DDBJ whole genome shotgun (WGS) entry which is preliminary data.</text>
</comment>
<protein>
    <submittedName>
        <fullName evidence="13">Proline/betaine transporter (Proline porter II) (PPII)</fullName>
    </submittedName>
</protein>
<dbReference type="GO" id="GO:0015293">
    <property type="term" value="F:symporter activity"/>
    <property type="evidence" value="ECO:0007669"/>
    <property type="project" value="UniProtKB-KW"/>
</dbReference>
<dbReference type="InterPro" id="IPR005828">
    <property type="entry name" value="MFS_sugar_transport-like"/>
</dbReference>
<evidence type="ECO:0000313" key="12">
    <source>
        <dbReference type="EMBL" id="CAL1168983.1"/>
    </source>
</evidence>
<dbReference type="InterPro" id="IPR036259">
    <property type="entry name" value="MFS_trans_sf"/>
</dbReference>
<evidence type="ECO:0000256" key="5">
    <source>
        <dbReference type="ARBA" id="ARBA00022847"/>
    </source>
</evidence>
<dbReference type="Proteomes" id="UP001152797">
    <property type="component" value="Unassembled WGS sequence"/>
</dbReference>
<accession>A0A9P1DT08</accession>
<reference evidence="11" key="1">
    <citation type="submission" date="2022-10" db="EMBL/GenBank/DDBJ databases">
        <authorList>
            <person name="Chen Y."/>
            <person name="Dougan E. K."/>
            <person name="Chan C."/>
            <person name="Rhodes N."/>
            <person name="Thang M."/>
        </authorList>
    </citation>
    <scope>NUCLEOTIDE SEQUENCE</scope>
</reference>
<evidence type="ECO:0000256" key="3">
    <source>
        <dbReference type="ARBA" id="ARBA00022475"/>
    </source>
</evidence>
<keyword evidence="3" id="KW-1003">Cell membrane</keyword>
<proteinExistence type="predicted"/>
<dbReference type="InterPro" id="IPR051084">
    <property type="entry name" value="H+-coupled_symporters"/>
</dbReference>
<dbReference type="GO" id="GO:0005886">
    <property type="term" value="C:plasma membrane"/>
    <property type="evidence" value="ECO:0007669"/>
    <property type="project" value="UniProtKB-SubCell"/>
</dbReference>
<evidence type="ECO:0000256" key="1">
    <source>
        <dbReference type="ARBA" id="ARBA00004651"/>
    </source>
</evidence>
<evidence type="ECO:0000256" key="4">
    <source>
        <dbReference type="ARBA" id="ARBA00022692"/>
    </source>
</evidence>
<keyword evidence="4 9" id="KW-0812">Transmembrane</keyword>
<keyword evidence="2" id="KW-0813">Transport</keyword>
<reference evidence="12" key="2">
    <citation type="submission" date="2024-04" db="EMBL/GenBank/DDBJ databases">
        <authorList>
            <person name="Chen Y."/>
            <person name="Shah S."/>
            <person name="Dougan E. K."/>
            <person name="Thang M."/>
            <person name="Chan C."/>
        </authorList>
    </citation>
    <scope>NUCLEOTIDE SEQUENCE [LARGE SCALE GENOMIC DNA]</scope>
</reference>
<dbReference type="SUPFAM" id="SSF103473">
    <property type="entry name" value="MFS general substrate transporter"/>
    <property type="match status" value="1"/>
</dbReference>
<feature type="transmembrane region" description="Helical" evidence="9">
    <location>
        <begin position="207"/>
        <end position="226"/>
    </location>
</feature>
<dbReference type="OrthoDB" id="409395at2759"/>
<dbReference type="EMBL" id="CAMXCT020006539">
    <property type="protein sequence ID" value="CAL1168983.1"/>
    <property type="molecule type" value="Genomic_DNA"/>
</dbReference>
<feature type="region of interest" description="Disordered" evidence="8">
    <location>
        <begin position="240"/>
        <end position="274"/>
    </location>
</feature>
<dbReference type="Pfam" id="PF00083">
    <property type="entry name" value="Sugar_tr"/>
    <property type="match status" value="1"/>
</dbReference>
<evidence type="ECO:0000256" key="2">
    <source>
        <dbReference type="ARBA" id="ARBA00022448"/>
    </source>
</evidence>
<dbReference type="PANTHER" id="PTHR43528:SF1">
    <property type="entry name" value="ALPHA-KETOGLUTARATE PERMEASE"/>
    <property type="match status" value="1"/>
</dbReference>
<evidence type="ECO:0000259" key="10">
    <source>
        <dbReference type="PROSITE" id="PS50850"/>
    </source>
</evidence>
<feature type="transmembrane region" description="Helical" evidence="9">
    <location>
        <begin position="283"/>
        <end position="302"/>
    </location>
</feature>
<feature type="transmembrane region" description="Helical" evidence="9">
    <location>
        <begin position="76"/>
        <end position="99"/>
    </location>
</feature>
<feature type="transmembrane region" description="Helical" evidence="9">
    <location>
        <begin position="450"/>
        <end position="469"/>
    </location>
</feature>
<dbReference type="AlphaFoldDB" id="A0A9P1DT08"/>
<dbReference type="PROSITE" id="PS50850">
    <property type="entry name" value="MFS"/>
    <property type="match status" value="1"/>
</dbReference>
<feature type="domain" description="Major facilitator superfamily (MFS) profile" evidence="10">
    <location>
        <begin position="41"/>
        <end position="477"/>
    </location>
</feature>
<evidence type="ECO:0000313" key="13">
    <source>
        <dbReference type="EMBL" id="CAL4802920.1"/>
    </source>
</evidence>
<evidence type="ECO:0000256" key="6">
    <source>
        <dbReference type="ARBA" id="ARBA00022989"/>
    </source>
</evidence>
<dbReference type="Gene3D" id="1.20.1250.20">
    <property type="entry name" value="MFS general substrate transporter like domains"/>
    <property type="match status" value="1"/>
</dbReference>
<gene>
    <name evidence="11" type="ORF">C1SCF055_LOCUS40429</name>
</gene>
<dbReference type="InterPro" id="IPR020846">
    <property type="entry name" value="MFS_dom"/>
</dbReference>
<feature type="transmembrane region" description="Helical" evidence="9">
    <location>
        <begin position="322"/>
        <end position="345"/>
    </location>
</feature>
<dbReference type="PANTHER" id="PTHR43528">
    <property type="entry name" value="ALPHA-KETOGLUTARATE PERMEASE"/>
    <property type="match status" value="1"/>
</dbReference>
<evidence type="ECO:0000313" key="11">
    <source>
        <dbReference type="EMBL" id="CAI4015608.1"/>
    </source>
</evidence>
<sequence>MAPEAVPPVPAPSPRSAQRMVPLAAYEPKAYWQRVRALYASSTAVILGNVLEWYDWTVFGYMQDIMKDVFGSGSGSQAWLLFAVPFLARPLGSVFFGWIGDVCGRATSLKIAIWGMALCTVLQGCLIPNTPGVAVLLAGLRIVTGLSAGGESAGVNTYMSEVGDEGREHTLGAAIGVNNLSGSLAFLLANVVLLLVHLLPREQQLAWAWRVPFLLALPLGVASIILRRHVPETEAFRRKVEMETARTQPVDSDEPGEGSSLSPQQKEEAQVSPTKVKEPRSQWLWLSHLRLLLLVVMVLSAVNSCNYLPIYLVSWLEEEAQLSPSLALSIAAVAKVVQMLMTFPVSFATDRYGATKVMLLGGGSVSLVAVPCLWLVMASSGGECWSGFLVLGLLLPVLISIYLIPSNLFMTCVFPTPMRARGCGLCLGLASIAGGLTPMIASQLAQQGELWPGAFISLLSLPSLAVLLWSRREKAKSRLAVYQRPWLF</sequence>
<feature type="transmembrane region" description="Helical" evidence="9">
    <location>
        <begin position="385"/>
        <end position="404"/>
    </location>
</feature>
<keyword evidence="6 9" id="KW-1133">Transmembrane helix</keyword>
<evidence type="ECO:0000256" key="8">
    <source>
        <dbReference type="SAM" id="MobiDB-lite"/>
    </source>
</evidence>
<name>A0A9P1DT08_9DINO</name>
<evidence type="ECO:0000256" key="7">
    <source>
        <dbReference type="ARBA" id="ARBA00023136"/>
    </source>
</evidence>
<evidence type="ECO:0000256" key="9">
    <source>
        <dbReference type="SAM" id="Phobius"/>
    </source>
</evidence>
<keyword evidence="7 9" id="KW-0472">Membrane</keyword>
<evidence type="ECO:0000313" key="14">
    <source>
        <dbReference type="Proteomes" id="UP001152797"/>
    </source>
</evidence>
<feature type="compositionally biased region" description="Basic and acidic residues" evidence="8">
    <location>
        <begin position="265"/>
        <end position="274"/>
    </location>
</feature>
<feature type="transmembrane region" description="Helical" evidence="9">
    <location>
        <begin position="171"/>
        <end position="195"/>
    </location>
</feature>
<organism evidence="11">
    <name type="scientific">Cladocopium goreaui</name>
    <dbReference type="NCBI Taxonomy" id="2562237"/>
    <lineage>
        <taxon>Eukaryota</taxon>
        <taxon>Sar</taxon>
        <taxon>Alveolata</taxon>
        <taxon>Dinophyceae</taxon>
        <taxon>Suessiales</taxon>
        <taxon>Symbiodiniaceae</taxon>
        <taxon>Cladocopium</taxon>
    </lineage>
</organism>
<comment type="subcellular location">
    <subcellularLocation>
        <location evidence="1">Cell membrane</location>
        <topology evidence="1">Multi-pass membrane protein</topology>
    </subcellularLocation>
</comment>
<keyword evidence="14" id="KW-1185">Reference proteome</keyword>
<feature type="transmembrane region" description="Helical" evidence="9">
    <location>
        <begin position="357"/>
        <end position="379"/>
    </location>
</feature>
<feature type="transmembrane region" description="Helical" evidence="9">
    <location>
        <begin position="425"/>
        <end position="444"/>
    </location>
</feature>
<dbReference type="EMBL" id="CAMXCT010006539">
    <property type="protein sequence ID" value="CAI4015608.1"/>
    <property type="molecule type" value="Genomic_DNA"/>
</dbReference>
<dbReference type="EMBL" id="CAMXCT030006539">
    <property type="protein sequence ID" value="CAL4802920.1"/>
    <property type="molecule type" value="Genomic_DNA"/>
</dbReference>